<evidence type="ECO:0000313" key="1">
    <source>
        <dbReference type="EMBL" id="KAB8184829.1"/>
    </source>
</evidence>
<evidence type="ECO:0000313" key="2">
    <source>
        <dbReference type="Proteomes" id="UP000313066"/>
    </source>
</evidence>
<keyword evidence="2" id="KW-1185">Reference proteome</keyword>
<protein>
    <submittedName>
        <fullName evidence="1">Uncharacterized protein</fullName>
    </submittedName>
</protein>
<comment type="caution">
    <text evidence="1">The sequence shown here is derived from an EMBL/GenBank/DDBJ whole genome shotgun (WGS) entry which is preliminary data.</text>
</comment>
<reference evidence="1 2" key="1">
    <citation type="submission" date="2019-10" db="EMBL/GenBank/DDBJ databases">
        <title>Nonomuraea sp. nov., isolated from Phyllanthus amarus.</title>
        <authorList>
            <person name="Klykleung N."/>
            <person name="Tanasupawat S."/>
        </authorList>
    </citation>
    <scope>NUCLEOTIDE SEQUENCE [LARGE SCALE GENOMIC DNA]</scope>
    <source>
        <strain evidence="1 2">CR1-09</strain>
    </source>
</reference>
<proteinExistence type="predicted"/>
<gene>
    <name evidence="1" type="ORF">FH610_012970</name>
</gene>
<organism evidence="1 2">
    <name type="scientific">Microbispora catharanthi</name>
    <dbReference type="NCBI Taxonomy" id="1712871"/>
    <lineage>
        <taxon>Bacteria</taxon>
        <taxon>Bacillati</taxon>
        <taxon>Actinomycetota</taxon>
        <taxon>Actinomycetes</taxon>
        <taxon>Streptosporangiales</taxon>
        <taxon>Streptosporangiaceae</taxon>
        <taxon>Microbispora</taxon>
    </lineage>
</organism>
<sequence>MSVAFMEIRTMGYRRGPTLMEWPDAPDDYHEQIRVIADICHNLPGDLRSHSKRQRERRAIESLRTLLERADGPYAQWIRTRLDMLGYDYHRLLEKADRET</sequence>
<dbReference type="EMBL" id="VDMA02000006">
    <property type="protein sequence ID" value="KAB8184829.1"/>
    <property type="molecule type" value="Genomic_DNA"/>
</dbReference>
<accession>A0A5N6BWH2</accession>
<dbReference type="Proteomes" id="UP000313066">
    <property type="component" value="Unassembled WGS sequence"/>
</dbReference>
<dbReference type="RefSeq" id="WP_139574597.1">
    <property type="nucleotide sequence ID" value="NZ_VDMA02000006.1"/>
</dbReference>
<dbReference type="AlphaFoldDB" id="A0A5N6BWH2"/>
<name>A0A5N6BWH2_9ACTN</name>